<comment type="caution">
    <text evidence="1">The sequence shown here is derived from an EMBL/GenBank/DDBJ whole genome shotgun (WGS) entry which is preliminary data.</text>
</comment>
<keyword evidence="2" id="KW-1185">Reference proteome</keyword>
<reference evidence="1" key="1">
    <citation type="submission" date="2020-06" db="EMBL/GenBank/DDBJ databases">
        <title>WGS assembly of Ceratodon purpureus strain R40.</title>
        <authorList>
            <person name="Carey S.B."/>
            <person name="Jenkins J."/>
            <person name="Shu S."/>
            <person name="Lovell J.T."/>
            <person name="Sreedasyam A."/>
            <person name="Maumus F."/>
            <person name="Tiley G.P."/>
            <person name="Fernandez-Pozo N."/>
            <person name="Barry K."/>
            <person name="Chen C."/>
            <person name="Wang M."/>
            <person name="Lipzen A."/>
            <person name="Daum C."/>
            <person name="Saski C.A."/>
            <person name="Payton A.C."/>
            <person name="Mcbreen J.C."/>
            <person name="Conrad R.E."/>
            <person name="Kollar L.M."/>
            <person name="Olsson S."/>
            <person name="Huttunen S."/>
            <person name="Landis J.B."/>
            <person name="Wickett N.J."/>
            <person name="Johnson M.G."/>
            <person name="Rensing S.A."/>
            <person name="Grimwood J."/>
            <person name="Schmutz J."/>
            <person name="Mcdaniel S.F."/>
        </authorList>
    </citation>
    <scope>NUCLEOTIDE SEQUENCE</scope>
    <source>
        <strain evidence="1">R40</strain>
    </source>
</reference>
<gene>
    <name evidence="1" type="ORF">KC19_3G114500</name>
</gene>
<dbReference type="AlphaFoldDB" id="A0A8T0IH97"/>
<accession>A0A8T0IH97</accession>
<dbReference type="Proteomes" id="UP000822688">
    <property type="component" value="Chromosome 3"/>
</dbReference>
<organism evidence="1 2">
    <name type="scientific">Ceratodon purpureus</name>
    <name type="common">Fire moss</name>
    <name type="synonym">Dicranum purpureum</name>
    <dbReference type="NCBI Taxonomy" id="3225"/>
    <lineage>
        <taxon>Eukaryota</taxon>
        <taxon>Viridiplantae</taxon>
        <taxon>Streptophyta</taxon>
        <taxon>Embryophyta</taxon>
        <taxon>Bryophyta</taxon>
        <taxon>Bryophytina</taxon>
        <taxon>Bryopsida</taxon>
        <taxon>Dicranidae</taxon>
        <taxon>Pseudoditrichales</taxon>
        <taxon>Ditrichaceae</taxon>
        <taxon>Ceratodon</taxon>
    </lineage>
</organism>
<protein>
    <submittedName>
        <fullName evidence="1">Uncharacterized protein</fullName>
    </submittedName>
</protein>
<dbReference type="EMBL" id="CM026423">
    <property type="protein sequence ID" value="KAG0583164.1"/>
    <property type="molecule type" value="Genomic_DNA"/>
</dbReference>
<proteinExistence type="predicted"/>
<evidence type="ECO:0000313" key="2">
    <source>
        <dbReference type="Proteomes" id="UP000822688"/>
    </source>
</evidence>
<sequence length="99" mass="11125">MLIPQASRTKADRGWTSPSLYKAFTGACLSRRLKNHTCAEIPLKTIIHDDNRSGCYQQASQLIKPVCQIVAIFSFVNSQMGRKVDNEEVKSQKPQFISP</sequence>
<name>A0A8T0IH97_CERPU</name>
<evidence type="ECO:0000313" key="1">
    <source>
        <dbReference type="EMBL" id="KAG0583164.1"/>
    </source>
</evidence>